<dbReference type="RefSeq" id="WP_179982112.1">
    <property type="nucleotide sequence ID" value="NZ_LR812090.1"/>
</dbReference>
<sequence>MTHPLIKKYNLEPHPEGGFYRQVFRSENKTTSYVHGASRPALTHIYFLLLKGQVSRFHRVLHDEVWNHYEGAPLQLFQIQKQQLWERRIGGGNNDYVEVVEAGNFQGAATMGDYSLVGCTVAPGFDFEDFSFIEEPSMKEWIKVAHPDLTRFI</sequence>
<feature type="domain" description="DUF985" evidence="1">
    <location>
        <begin position="5"/>
        <end position="132"/>
    </location>
</feature>
<dbReference type="Gene3D" id="2.60.120.10">
    <property type="entry name" value="Jelly Rolls"/>
    <property type="match status" value="1"/>
</dbReference>
<dbReference type="AlphaFoldDB" id="A0A6T9XV74"/>
<name>A0A6T9XV74_ALTMA</name>
<evidence type="ECO:0000313" key="2">
    <source>
        <dbReference type="EMBL" id="CAB9492371.1"/>
    </source>
</evidence>
<dbReference type="SUPFAM" id="SSF51182">
    <property type="entry name" value="RmlC-like cupins"/>
    <property type="match status" value="1"/>
</dbReference>
<reference evidence="2 3" key="1">
    <citation type="submission" date="2020-06" db="EMBL/GenBank/DDBJ databases">
        <authorList>
            <person name="Duchaud E."/>
        </authorList>
    </citation>
    <scope>NUCLEOTIDE SEQUENCE [LARGE SCALE GENOMIC DNA]</scope>
    <source>
        <strain evidence="2">Alteromonas fortis</strain>
    </source>
</reference>
<proteinExistence type="predicted"/>
<evidence type="ECO:0000259" key="1">
    <source>
        <dbReference type="Pfam" id="PF06172"/>
    </source>
</evidence>
<organism evidence="2 3">
    <name type="scientific">Alteromonas macleodii</name>
    <name type="common">Pseudoalteromonas macleodii</name>
    <dbReference type="NCBI Taxonomy" id="28108"/>
    <lineage>
        <taxon>Bacteria</taxon>
        <taxon>Pseudomonadati</taxon>
        <taxon>Pseudomonadota</taxon>
        <taxon>Gammaproteobacteria</taxon>
        <taxon>Alteromonadales</taxon>
        <taxon>Alteromonadaceae</taxon>
        <taxon>Alteromonas/Salinimonas group</taxon>
        <taxon>Alteromonas</taxon>
    </lineage>
</organism>
<dbReference type="InterPro" id="IPR014710">
    <property type="entry name" value="RmlC-like_jellyroll"/>
</dbReference>
<protein>
    <recommendedName>
        <fullName evidence="1">DUF985 domain-containing protein</fullName>
    </recommendedName>
</protein>
<dbReference type="InterPro" id="IPR009327">
    <property type="entry name" value="Cupin_DUF985"/>
</dbReference>
<dbReference type="InterPro" id="IPR011051">
    <property type="entry name" value="RmlC_Cupin_sf"/>
</dbReference>
<dbReference type="PANTHER" id="PTHR33387:SF3">
    <property type="entry name" value="DUF985 DOMAIN-CONTAINING PROTEIN"/>
    <property type="match status" value="1"/>
</dbReference>
<dbReference type="PANTHER" id="PTHR33387">
    <property type="entry name" value="RMLC-LIKE JELLY ROLL FOLD PROTEIN"/>
    <property type="match status" value="1"/>
</dbReference>
<dbReference type="Proteomes" id="UP000509458">
    <property type="component" value="Chromosome"/>
</dbReference>
<accession>A0A6T9XV74</accession>
<gene>
    <name evidence="2" type="ORF">ALFOR1_10324</name>
</gene>
<dbReference type="Pfam" id="PF06172">
    <property type="entry name" value="Cupin_5"/>
    <property type="match status" value="1"/>
</dbReference>
<dbReference type="InterPro" id="IPR039935">
    <property type="entry name" value="YML079W-like"/>
</dbReference>
<dbReference type="EMBL" id="LR812090">
    <property type="protein sequence ID" value="CAB9492371.1"/>
    <property type="molecule type" value="Genomic_DNA"/>
</dbReference>
<evidence type="ECO:0000313" key="3">
    <source>
        <dbReference type="Proteomes" id="UP000509458"/>
    </source>
</evidence>
<dbReference type="CDD" id="cd06121">
    <property type="entry name" value="cupin_YML079wp"/>
    <property type="match status" value="1"/>
</dbReference>